<evidence type="ECO:0000256" key="8">
    <source>
        <dbReference type="ARBA" id="ARBA00023065"/>
    </source>
</evidence>
<evidence type="ECO:0000256" key="5">
    <source>
        <dbReference type="ARBA" id="ARBA00022475"/>
    </source>
</evidence>
<comment type="subunit">
    <text evidence="3 11">Homopentamer.</text>
</comment>
<dbReference type="OrthoDB" id="9810350at2"/>
<dbReference type="NCBIfam" id="TIGR00220">
    <property type="entry name" value="mscL"/>
    <property type="match status" value="1"/>
</dbReference>
<dbReference type="FunFam" id="1.10.1200.120:FF:000001">
    <property type="entry name" value="Large-conductance mechanosensitive channel"/>
    <property type="match status" value="1"/>
</dbReference>
<keyword evidence="8 11" id="KW-0406">Ion transport</keyword>
<organism evidence="12 13">
    <name type="scientific">Thioalkalivibrio versutus</name>
    <dbReference type="NCBI Taxonomy" id="106634"/>
    <lineage>
        <taxon>Bacteria</taxon>
        <taxon>Pseudomonadati</taxon>
        <taxon>Pseudomonadota</taxon>
        <taxon>Gammaproteobacteria</taxon>
        <taxon>Chromatiales</taxon>
        <taxon>Ectothiorhodospiraceae</taxon>
        <taxon>Thioalkalivibrio</taxon>
    </lineage>
</organism>
<dbReference type="InterPro" id="IPR037673">
    <property type="entry name" value="MSC/AndL"/>
</dbReference>
<evidence type="ECO:0000256" key="3">
    <source>
        <dbReference type="ARBA" id="ARBA00011255"/>
    </source>
</evidence>
<dbReference type="HAMAP" id="MF_00115">
    <property type="entry name" value="MscL"/>
    <property type="match status" value="1"/>
</dbReference>
<keyword evidence="13" id="KW-1185">Reference proteome</keyword>
<feature type="transmembrane region" description="Helical" evidence="11">
    <location>
        <begin position="16"/>
        <end position="37"/>
    </location>
</feature>
<keyword evidence="9 11" id="KW-0472">Membrane</keyword>
<keyword evidence="11" id="KW-0997">Cell inner membrane</keyword>
<protein>
    <recommendedName>
        <fullName evidence="11">Large-conductance mechanosensitive channel</fullName>
    </recommendedName>
</protein>
<evidence type="ECO:0000313" key="12">
    <source>
        <dbReference type="EMBL" id="AKJ94555.1"/>
    </source>
</evidence>
<evidence type="ECO:0000256" key="11">
    <source>
        <dbReference type="HAMAP-Rule" id="MF_00115"/>
    </source>
</evidence>
<dbReference type="SUPFAM" id="SSF81330">
    <property type="entry name" value="Gated mechanosensitive channel"/>
    <property type="match status" value="1"/>
</dbReference>
<dbReference type="Proteomes" id="UP000064201">
    <property type="component" value="Chromosome"/>
</dbReference>
<sequence>MGIVNEFKQFVARGNVVDMAVGVIIGLAFGQIVSSLVSDVVMPPIGLLIGGVDFGELAIVLREAENGVAAVTINYGLFIKRVVDFLIIAVVVFAAIKGIARLQRKEEAKPEEPAAPSNEEKLLTEIRDLLKARQGD</sequence>
<evidence type="ECO:0000256" key="6">
    <source>
        <dbReference type="ARBA" id="ARBA00022692"/>
    </source>
</evidence>
<evidence type="ECO:0000256" key="9">
    <source>
        <dbReference type="ARBA" id="ARBA00023136"/>
    </source>
</evidence>
<comment type="similarity">
    <text evidence="2 11">Belongs to the MscL family.</text>
</comment>
<dbReference type="EMBL" id="CP011367">
    <property type="protein sequence ID" value="AKJ94555.1"/>
    <property type="molecule type" value="Genomic_DNA"/>
</dbReference>
<dbReference type="PANTHER" id="PTHR30266:SF2">
    <property type="entry name" value="LARGE-CONDUCTANCE MECHANOSENSITIVE CHANNEL"/>
    <property type="match status" value="1"/>
</dbReference>
<name>A0A0G3FZY8_9GAMM</name>
<comment type="subcellular location">
    <subcellularLocation>
        <location evidence="11">Cell inner membrane</location>
        <topology evidence="11">Multi-pass membrane protein</topology>
    </subcellularLocation>
    <subcellularLocation>
        <location evidence="1">Cell membrane</location>
        <topology evidence="1">Multi-pass membrane protein</topology>
    </subcellularLocation>
</comment>
<keyword evidence="5 11" id="KW-1003">Cell membrane</keyword>
<dbReference type="InterPro" id="IPR036019">
    <property type="entry name" value="MscL_channel"/>
</dbReference>
<reference evidence="12 13" key="1">
    <citation type="submission" date="2015-04" db="EMBL/GenBank/DDBJ databases">
        <title>Complete Sequence for the Genome of the Thioalkalivibrio versutus D301.</title>
        <authorList>
            <person name="Mu T."/>
            <person name="Zhou J."/>
            <person name="Xu X."/>
        </authorList>
    </citation>
    <scope>NUCLEOTIDE SEQUENCE [LARGE SCALE GENOMIC DNA]</scope>
    <source>
        <strain evidence="12 13">D301</strain>
    </source>
</reference>
<dbReference type="PATRIC" id="fig|106634.4.peg.783"/>
<keyword evidence="6 11" id="KW-0812">Transmembrane</keyword>
<dbReference type="Gene3D" id="1.10.1200.120">
    <property type="entry name" value="Large-conductance mechanosensitive channel, MscL, domain 1"/>
    <property type="match status" value="1"/>
</dbReference>
<keyword evidence="7 11" id="KW-1133">Transmembrane helix</keyword>
<feature type="transmembrane region" description="Helical" evidence="11">
    <location>
        <begin position="82"/>
        <end position="100"/>
    </location>
</feature>
<dbReference type="PRINTS" id="PR01264">
    <property type="entry name" value="MECHCHANNEL"/>
</dbReference>
<dbReference type="InterPro" id="IPR001185">
    <property type="entry name" value="MS_channel"/>
</dbReference>
<evidence type="ECO:0000256" key="1">
    <source>
        <dbReference type="ARBA" id="ARBA00004651"/>
    </source>
</evidence>
<dbReference type="STRING" id="106634.TVD_03850"/>
<gene>
    <name evidence="11 12" type="primary">mscL</name>
    <name evidence="12" type="ORF">TVD_03850</name>
</gene>
<dbReference type="GO" id="GO:0008381">
    <property type="term" value="F:mechanosensitive monoatomic ion channel activity"/>
    <property type="evidence" value="ECO:0007669"/>
    <property type="project" value="UniProtKB-UniRule"/>
</dbReference>
<keyword evidence="4 11" id="KW-0813">Transport</keyword>
<evidence type="ECO:0000313" key="13">
    <source>
        <dbReference type="Proteomes" id="UP000064201"/>
    </source>
</evidence>
<dbReference type="NCBIfam" id="NF001843">
    <property type="entry name" value="PRK00567.1-4"/>
    <property type="match status" value="1"/>
</dbReference>
<dbReference type="AlphaFoldDB" id="A0A0G3FZY8"/>
<dbReference type="InterPro" id="IPR019823">
    <property type="entry name" value="Mechanosensitive_channel_CS"/>
</dbReference>
<dbReference type="PANTHER" id="PTHR30266">
    <property type="entry name" value="MECHANOSENSITIVE CHANNEL MSCL"/>
    <property type="match status" value="1"/>
</dbReference>
<evidence type="ECO:0000256" key="7">
    <source>
        <dbReference type="ARBA" id="ARBA00022989"/>
    </source>
</evidence>
<dbReference type="PROSITE" id="PS01327">
    <property type="entry name" value="MSCL"/>
    <property type="match status" value="1"/>
</dbReference>
<proteinExistence type="inferred from homology"/>
<evidence type="ECO:0000256" key="10">
    <source>
        <dbReference type="ARBA" id="ARBA00023303"/>
    </source>
</evidence>
<dbReference type="RefSeq" id="WP_019593884.1">
    <property type="nucleotide sequence ID" value="NZ_CP011367.1"/>
</dbReference>
<evidence type="ECO:0000256" key="4">
    <source>
        <dbReference type="ARBA" id="ARBA00022448"/>
    </source>
</evidence>
<accession>A0A0G3FZY8</accession>
<keyword evidence="10 11" id="KW-0407">Ion channel</keyword>
<dbReference type="Pfam" id="PF01741">
    <property type="entry name" value="MscL"/>
    <property type="match status" value="1"/>
</dbReference>
<dbReference type="KEGG" id="tvr:TVD_03850"/>
<dbReference type="GO" id="GO:0005886">
    <property type="term" value="C:plasma membrane"/>
    <property type="evidence" value="ECO:0007669"/>
    <property type="project" value="UniProtKB-SubCell"/>
</dbReference>
<evidence type="ECO:0000256" key="2">
    <source>
        <dbReference type="ARBA" id="ARBA00007254"/>
    </source>
</evidence>
<comment type="function">
    <text evidence="11">Channel that opens in response to stretch forces in the membrane lipid bilayer. May participate in the regulation of osmotic pressure changes within the cell.</text>
</comment>